<keyword evidence="2" id="KW-0698">rRNA processing</keyword>
<organism evidence="9">
    <name type="scientific">Brugia pahangi</name>
    <name type="common">Filarial nematode worm</name>
    <dbReference type="NCBI Taxonomy" id="6280"/>
    <lineage>
        <taxon>Eukaryota</taxon>
        <taxon>Metazoa</taxon>
        <taxon>Ecdysozoa</taxon>
        <taxon>Nematoda</taxon>
        <taxon>Chromadorea</taxon>
        <taxon>Rhabditida</taxon>
        <taxon>Spirurina</taxon>
        <taxon>Spiruromorpha</taxon>
        <taxon>Filarioidea</taxon>
        <taxon>Onchocercidae</taxon>
        <taxon>Brugia</taxon>
    </lineage>
</organism>
<dbReference type="InterPro" id="IPR038085">
    <property type="entry name" value="Rnp2-like_sf"/>
</dbReference>
<dbReference type="GO" id="GO:0001682">
    <property type="term" value="P:tRNA 5'-leader removal"/>
    <property type="evidence" value="ECO:0007669"/>
    <property type="project" value="InterPro"/>
</dbReference>
<dbReference type="STRING" id="6280.A0A0N4TL56"/>
<reference evidence="7 8" key="2">
    <citation type="submission" date="2018-11" db="EMBL/GenBank/DDBJ databases">
        <authorList>
            <consortium name="Pathogen Informatics"/>
        </authorList>
    </citation>
    <scope>NUCLEOTIDE SEQUENCE [LARGE SCALE GENOMIC DNA]</scope>
</reference>
<evidence type="ECO:0000313" key="8">
    <source>
        <dbReference type="Proteomes" id="UP000278627"/>
    </source>
</evidence>
<dbReference type="InterPro" id="IPR016819">
    <property type="entry name" value="RNase_P/MRP_POP5"/>
</dbReference>
<dbReference type="EMBL" id="UZAD01013146">
    <property type="protein sequence ID" value="VDN90253.1"/>
    <property type="molecule type" value="Genomic_DNA"/>
</dbReference>
<dbReference type="Proteomes" id="UP000278627">
    <property type="component" value="Unassembled WGS sequence"/>
</dbReference>
<dbReference type="PANTHER" id="PTHR48414:SF1">
    <property type="entry name" value="POP5 HOMOLOG, RIBONUCLEASE P_MRP SUBUNIT"/>
    <property type="match status" value="1"/>
</dbReference>
<protein>
    <recommendedName>
        <fullName evidence="5 6">Ribonuclease P/MRP protein subunit POP5</fullName>
    </recommendedName>
</protein>
<keyword evidence="3 6" id="KW-0819">tRNA processing</keyword>
<dbReference type="GO" id="GO:0033204">
    <property type="term" value="F:ribonuclease P RNA binding"/>
    <property type="evidence" value="ECO:0007669"/>
    <property type="project" value="InterPro"/>
</dbReference>
<reference evidence="9" key="1">
    <citation type="submission" date="2017-02" db="UniProtKB">
        <authorList>
            <consortium name="WormBaseParasite"/>
        </authorList>
    </citation>
    <scope>IDENTIFICATION</scope>
</reference>
<evidence type="ECO:0000313" key="9">
    <source>
        <dbReference type="WBParaSite" id="BPAG_0000910501-mRNA-1"/>
    </source>
</evidence>
<dbReference type="SUPFAM" id="SSF160350">
    <property type="entry name" value="Rnp2-like"/>
    <property type="match status" value="1"/>
</dbReference>
<dbReference type="GO" id="GO:0030677">
    <property type="term" value="C:ribonuclease P complex"/>
    <property type="evidence" value="ECO:0007669"/>
    <property type="project" value="InterPro"/>
</dbReference>
<evidence type="ECO:0000256" key="2">
    <source>
        <dbReference type="ARBA" id="ARBA00022552"/>
    </source>
</evidence>
<keyword evidence="4 6" id="KW-0539">Nucleus</keyword>
<accession>A0A0N4TL56</accession>
<dbReference type="GO" id="GO:0006364">
    <property type="term" value="P:rRNA processing"/>
    <property type="evidence" value="ECO:0007669"/>
    <property type="project" value="UniProtKB-KW"/>
</dbReference>
<evidence type="ECO:0000256" key="1">
    <source>
        <dbReference type="ARBA" id="ARBA00010800"/>
    </source>
</evidence>
<gene>
    <name evidence="7" type="ORF">BPAG_LOCUS9067</name>
</gene>
<dbReference type="PANTHER" id="PTHR48414">
    <property type="entry name" value="POP5 HOMOLOG, RIBONUCLEASE P_MRP SUBUNIT"/>
    <property type="match status" value="1"/>
</dbReference>
<evidence type="ECO:0000256" key="6">
    <source>
        <dbReference type="PIRNR" id="PIRNR023803"/>
    </source>
</evidence>
<evidence type="ECO:0000313" key="7">
    <source>
        <dbReference type="EMBL" id="VDN90253.1"/>
    </source>
</evidence>
<proteinExistence type="inferred from homology"/>
<sequence length="168" mass="18664">MVSQMLVPNRFAFKLALEMVRLKNRYVLMDILFDKKGGIVTESAIYAALSKQIGILFGDYGMAAAKLSLSVKVFDAGTATTIIRISKEFAQRLLSAIPFVCTIDGIPVVLQVLFVGSSVRSCQRALLRINRRRLYSNYVAAKTYGEKKDVMDAIRSVTGNVKFENTLN</sequence>
<name>A0A0N4TL56_BRUPA</name>
<dbReference type="Pfam" id="PF01900">
    <property type="entry name" value="RNase_P_Rpp14"/>
    <property type="match status" value="1"/>
</dbReference>
<dbReference type="Gene3D" id="3.30.70.3250">
    <property type="entry name" value="Ribonuclease P, Pop5 subunit"/>
    <property type="match status" value="1"/>
</dbReference>
<dbReference type="PIRSF" id="PIRSF023803">
    <property type="entry name" value="Ribonuclease_P_prd"/>
    <property type="match status" value="1"/>
</dbReference>
<comment type="subcellular location">
    <subcellularLocation>
        <location evidence="6">Nucleus</location>
        <location evidence="6">Nucleolus</location>
    </subcellularLocation>
</comment>
<evidence type="ECO:0000256" key="4">
    <source>
        <dbReference type="ARBA" id="ARBA00023242"/>
    </source>
</evidence>
<evidence type="ECO:0000256" key="5">
    <source>
        <dbReference type="ARBA" id="ARBA00044198"/>
    </source>
</evidence>
<evidence type="ECO:0000256" key="3">
    <source>
        <dbReference type="ARBA" id="ARBA00022694"/>
    </source>
</evidence>
<dbReference type="AlphaFoldDB" id="A0A0N4TL56"/>
<dbReference type="WBParaSite" id="BPAG_0000910501-mRNA-1">
    <property type="protein sequence ID" value="BPAG_0000910501-mRNA-1"/>
    <property type="gene ID" value="BPAG_0000910501"/>
</dbReference>
<dbReference type="InterPro" id="IPR002759">
    <property type="entry name" value="Pop5/Rpp14/Rnp2-like"/>
</dbReference>
<comment type="similarity">
    <text evidence="1 6">Belongs to the eukaryotic/archaeal RNase P protein component 2 family.</text>
</comment>
<keyword evidence="8" id="KW-1185">Reference proteome</keyword>
<dbReference type="GO" id="GO:0005730">
    <property type="term" value="C:nucleolus"/>
    <property type="evidence" value="ECO:0007669"/>
    <property type="project" value="UniProtKB-SubCell"/>
</dbReference>
<comment type="function">
    <text evidence="6">Component of ribonuclease P, a protein complex that generates mature tRNA molecules by cleaving their 5'-ends.</text>
</comment>